<dbReference type="EMBL" id="QXFY01009466">
    <property type="protein sequence ID" value="KAE9262503.1"/>
    <property type="molecule type" value="Genomic_DNA"/>
</dbReference>
<reference evidence="2 3" key="1">
    <citation type="submission" date="2018-09" db="EMBL/GenBank/DDBJ databases">
        <title>Genomic investigation of the strawberry pathogen Phytophthora fragariae indicates pathogenicity is determined by transcriptional variation in three key races.</title>
        <authorList>
            <person name="Adams T.M."/>
            <person name="Armitage A.D."/>
            <person name="Sobczyk M.K."/>
            <person name="Bates H.J."/>
            <person name="Dunwell J.M."/>
            <person name="Nellist C.F."/>
            <person name="Harrison R.J."/>
        </authorList>
    </citation>
    <scope>NUCLEOTIDE SEQUENCE [LARGE SCALE GENOMIC DNA]</scope>
    <source>
        <strain evidence="2 3">NOV-77</strain>
    </source>
</reference>
<feature type="chain" id="PRO_5026325768" evidence="1">
    <location>
        <begin position="21"/>
        <end position="84"/>
    </location>
</feature>
<evidence type="ECO:0000313" key="2">
    <source>
        <dbReference type="EMBL" id="KAE9262503.1"/>
    </source>
</evidence>
<dbReference type="AlphaFoldDB" id="A0A6G0Q026"/>
<proteinExistence type="predicted"/>
<name>A0A6G0Q026_9STRA</name>
<dbReference type="Proteomes" id="UP000486351">
    <property type="component" value="Unassembled WGS sequence"/>
</dbReference>
<protein>
    <submittedName>
        <fullName evidence="2">Uncharacterized protein</fullName>
    </submittedName>
</protein>
<keyword evidence="1" id="KW-0732">Signal</keyword>
<sequence length="84" mass="8964">MSTPMPQHMLMLSHVPLASCELVTWLFTPMPKTIMTKVPRNSAKHSRRCTLCTAKRARPCGFAPLEAVANGMAGAALGVVGITA</sequence>
<evidence type="ECO:0000313" key="3">
    <source>
        <dbReference type="Proteomes" id="UP000486351"/>
    </source>
</evidence>
<accession>A0A6G0Q026</accession>
<feature type="signal peptide" evidence="1">
    <location>
        <begin position="1"/>
        <end position="20"/>
    </location>
</feature>
<gene>
    <name evidence="2" type="ORF">PF008_g32583</name>
</gene>
<comment type="caution">
    <text evidence="2">The sequence shown here is derived from an EMBL/GenBank/DDBJ whole genome shotgun (WGS) entry which is preliminary data.</text>
</comment>
<organism evidence="2 3">
    <name type="scientific">Phytophthora fragariae</name>
    <dbReference type="NCBI Taxonomy" id="53985"/>
    <lineage>
        <taxon>Eukaryota</taxon>
        <taxon>Sar</taxon>
        <taxon>Stramenopiles</taxon>
        <taxon>Oomycota</taxon>
        <taxon>Peronosporomycetes</taxon>
        <taxon>Peronosporales</taxon>
        <taxon>Peronosporaceae</taxon>
        <taxon>Phytophthora</taxon>
    </lineage>
</organism>
<evidence type="ECO:0000256" key="1">
    <source>
        <dbReference type="SAM" id="SignalP"/>
    </source>
</evidence>